<evidence type="ECO:0000313" key="14">
    <source>
        <dbReference type="EMBL" id="PNR46906.1"/>
    </source>
</evidence>
<feature type="compositionally biased region" description="Basic and acidic residues" evidence="12">
    <location>
        <begin position="317"/>
        <end position="348"/>
    </location>
</feature>
<comment type="subcellular location">
    <subcellularLocation>
        <location evidence="2">Endomembrane system</location>
    </subcellularLocation>
</comment>
<name>A0A2K1JZF4_PHYPA</name>
<evidence type="ECO:0000256" key="9">
    <source>
        <dbReference type="ARBA" id="ARBA00022833"/>
    </source>
</evidence>
<evidence type="ECO:0000256" key="3">
    <source>
        <dbReference type="ARBA" id="ARBA00004906"/>
    </source>
</evidence>
<evidence type="ECO:0000256" key="4">
    <source>
        <dbReference type="ARBA" id="ARBA00012483"/>
    </source>
</evidence>
<evidence type="ECO:0000313" key="16">
    <source>
        <dbReference type="Proteomes" id="UP000006727"/>
    </source>
</evidence>
<evidence type="ECO:0000256" key="10">
    <source>
        <dbReference type="ARBA" id="ARBA00023136"/>
    </source>
</evidence>
<dbReference type="GO" id="GO:0036503">
    <property type="term" value="P:ERAD pathway"/>
    <property type="evidence" value="ECO:0000318"/>
    <property type="project" value="GO_Central"/>
</dbReference>
<dbReference type="EMBL" id="ABEU02000010">
    <property type="protein sequence ID" value="PNR46906.1"/>
    <property type="molecule type" value="Genomic_DNA"/>
</dbReference>
<dbReference type="InterPro" id="IPR013083">
    <property type="entry name" value="Znf_RING/FYVE/PHD"/>
</dbReference>
<keyword evidence="7 11" id="KW-0863">Zinc-finger</keyword>
<evidence type="ECO:0000256" key="1">
    <source>
        <dbReference type="ARBA" id="ARBA00000900"/>
    </source>
</evidence>
<dbReference type="GO" id="GO:0006511">
    <property type="term" value="P:ubiquitin-dependent protein catabolic process"/>
    <property type="evidence" value="ECO:0000318"/>
    <property type="project" value="GO_Central"/>
</dbReference>
<feature type="domain" description="RING-type" evidence="13">
    <location>
        <begin position="237"/>
        <end position="278"/>
    </location>
</feature>
<evidence type="ECO:0000256" key="7">
    <source>
        <dbReference type="ARBA" id="ARBA00022771"/>
    </source>
</evidence>
<evidence type="ECO:0000313" key="15">
    <source>
        <dbReference type="EnsemblPlants" id="Pp3c10_17530V3.1"/>
    </source>
</evidence>
<reference evidence="15" key="3">
    <citation type="submission" date="2020-12" db="UniProtKB">
        <authorList>
            <consortium name="EnsemblPlants"/>
        </authorList>
    </citation>
    <scope>IDENTIFICATION</scope>
</reference>
<dbReference type="AlphaFoldDB" id="A0A2K1JZF4"/>
<feature type="compositionally biased region" description="Polar residues" evidence="12">
    <location>
        <begin position="1"/>
        <end position="19"/>
    </location>
</feature>
<dbReference type="GO" id="GO:0061630">
    <property type="term" value="F:ubiquitin protein ligase activity"/>
    <property type="evidence" value="ECO:0000318"/>
    <property type="project" value="GO_Central"/>
</dbReference>
<comment type="pathway">
    <text evidence="3">Protein modification; protein ubiquitination.</text>
</comment>
<feature type="compositionally biased region" description="Polar residues" evidence="12">
    <location>
        <begin position="615"/>
        <end position="628"/>
    </location>
</feature>
<accession>A0A2K1JZF4</accession>
<dbReference type="CDD" id="cd16534">
    <property type="entry name" value="RING-HC_RNF5-like"/>
    <property type="match status" value="1"/>
</dbReference>
<dbReference type="PaxDb" id="3218-PP1S181_27V6.1"/>
<dbReference type="InParanoid" id="A0A2K1JZF4"/>
<keyword evidence="10" id="KW-0472">Membrane</keyword>
<dbReference type="InterPro" id="IPR001841">
    <property type="entry name" value="Znf_RING"/>
</dbReference>
<dbReference type="GO" id="GO:0008270">
    <property type="term" value="F:zinc ion binding"/>
    <property type="evidence" value="ECO:0007669"/>
    <property type="project" value="UniProtKB-KW"/>
</dbReference>
<dbReference type="GO" id="GO:0044390">
    <property type="term" value="F:ubiquitin-like protein conjugating enzyme binding"/>
    <property type="evidence" value="ECO:0000318"/>
    <property type="project" value="GO_Central"/>
</dbReference>
<dbReference type="EnsemblPlants" id="Pp3c10_17530V3.1">
    <property type="protein sequence ID" value="Pp3c10_17530V3.1"/>
    <property type="gene ID" value="Pp3c10_17530"/>
</dbReference>
<dbReference type="InterPro" id="IPR045103">
    <property type="entry name" value="RNF5/RNF185-like"/>
</dbReference>
<gene>
    <name evidence="14" type="ORF">PHYPA_014026</name>
</gene>
<dbReference type="Proteomes" id="UP000006727">
    <property type="component" value="Chromosome 10"/>
</dbReference>
<sequence>MATQLPGADNQSSTAQGSQVFGPEPEMSVSRLVDLNFSVTTPVTTYNPYMLMQQVGTQSYPIFQIADSQQLHSDQQSYVPSSIHVGNIYAAPALVHHGYQSYRPSVQEQLQGYAGLQQQNFMQQAESYVQSGQTTFDTGNQGQMQRILPRSLPHVRQRIRRRNRTNRGIISNVHSVAAGIEHNNREQNTATSITGPVTSGTIVQTLQIEGSQERLSRLTSTITAIEESTGIGENFECNICFQKANEAVVTCCGHLFCWPCLYRWLHVHSYHKECPVCKGSLTEYSITPIYGRESALASARMQGALGTERIPPRPAARRIEGSRQQREREERESERELREAEARERTNQERQQVSEMEHEATRTDEGEQRPLGFEVSTIMATTRRVVDIPQESAATASRLQVMEHDVNQLGGETGESIEHSQSGYLQRRIAFRQEQLRQALANSRYNAAMNQNLEERDGERHQTLSASTVLSQEWENIINGSRLAVDPTQATAWLASMHARLANMEGNIELDADAAQQRRRMMASAASQGSQHSQEDTINHLAVHPSQLSDWITTMRNRLNNIEQLMQSLERPIAGNQMSQSIATTHRENLSSVRIGDTENLTPNGLLAEINATSTPQEVASGSEQSPNAADGYETGSERIEPEPQPVRSSRRMREHCEEASHVVALGEESVAHHEDQLTLARKRRRLD</sequence>
<dbReference type="Gramene" id="Pp3c10_17530V3.1">
    <property type="protein sequence ID" value="Pp3c10_17530V3.1"/>
    <property type="gene ID" value="Pp3c10_17530"/>
</dbReference>
<dbReference type="Pfam" id="PF13639">
    <property type="entry name" value="zf-RING_2"/>
    <property type="match status" value="1"/>
</dbReference>
<feature type="region of interest" description="Disordered" evidence="12">
    <location>
        <begin position="302"/>
        <end position="369"/>
    </location>
</feature>
<dbReference type="InterPro" id="IPR017907">
    <property type="entry name" value="Znf_RING_CS"/>
</dbReference>
<dbReference type="GO" id="GO:0016567">
    <property type="term" value="P:protein ubiquitination"/>
    <property type="evidence" value="ECO:0007669"/>
    <property type="project" value="UniProtKB-UniPathway"/>
</dbReference>
<keyword evidence="16" id="KW-1185">Reference proteome</keyword>
<feature type="region of interest" description="Disordered" evidence="12">
    <location>
        <begin position="1"/>
        <end position="23"/>
    </location>
</feature>
<keyword evidence="9" id="KW-0862">Zinc</keyword>
<keyword evidence="5" id="KW-0808">Transferase</keyword>
<evidence type="ECO:0000256" key="8">
    <source>
        <dbReference type="ARBA" id="ARBA00022786"/>
    </source>
</evidence>
<dbReference type="PROSITE" id="PS00518">
    <property type="entry name" value="ZF_RING_1"/>
    <property type="match status" value="1"/>
</dbReference>
<dbReference type="PROSITE" id="PS50089">
    <property type="entry name" value="ZF_RING_2"/>
    <property type="match status" value="1"/>
</dbReference>
<keyword evidence="6" id="KW-0479">Metal-binding</keyword>
<evidence type="ECO:0000256" key="11">
    <source>
        <dbReference type="PROSITE-ProRule" id="PRU00175"/>
    </source>
</evidence>
<evidence type="ECO:0000256" key="2">
    <source>
        <dbReference type="ARBA" id="ARBA00004308"/>
    </source>
</evidence>
<evidence type="ECO:0000256" key="6">
    <source>
        <dbReference type="ARBA" id="ARBA00022723"/>
    </source>
</evidence>
<dbReference type="PANTHER" id="PTHR12313">
    <property type="entry name" value="E3 UBIQUITIN-PROTEIN LIGASE RNF5-RELATED"/>
    <property type="match status" value="1"/>
</dbReference>
<evidence type="ECO:0000259" key="13">
    <source>
        <dbReference type="PROSITE" id="PS50089"/>
    </source>
</evidence>
<reference evidence="14 16" key="2">
    <citation type="journal article" date="2018" name="Plant J.">
        <title>The Physcomitrella patens chromosome-scale assembly reveals moss genome structure and evolution.</title>
        <authorList>
            <person name="Lang D."/>
            <person name="Ullrich K.K."/>
            <person name="Murat F."/>
            <person name="Fuchs J."/>
            <person name="Jenkins J."/>
            <person name="Haas F.B."/>
            <person name="Piednoel M."/>
            <person name="Gundlach H."/>
            <person name="Van Bel M."/>
            <person name="Meyberg R."/>
            <person name="Vives C."/>
            <person name="Morata J."/>
            <person name="Symeonidi A."/>
            <person name="Hiss M."/>
            <person name="Muchero W."/>
            <person name="Kamisugi Y."/>
            <person name="Saleh O."/>
            <person name="Blanc G."/>
            <person name="Decker E.L."/>
            <person name="van Gessel N."/>
            <person name="Grimwood J."/>
            <person name="Hayes R.D."/>
            <person name="Graham S.W."/>
            <person name="Gunter L.E."/>
            <person name="McDaniel S.F."/>
            <person name="Hoernstein S.N.W."/>
            <person name="Larsson A."/>
            <person name="Li F.W."/>
            <person name="Perroud P.F."/>
            <person name="Phillips J."/>
            <person name="Ranjan P."/>
            <person name="Rokshar D.S."/>
            <person name="Rothfels C.J."/>
            <person name="Schneider L."/>
            <person name="Shu S."/>
            <person name="Stevenson D.W."/>
            <person name="Thummler F."/>
            <person name="Tillich M."/>
            <person name="Villarreal Aguilar J.C."/>
            <person name="Widiez T."/>
            <person name="Wong G.K."/>
            <person name="Wymore A."/>
            <person name="Zhang Y."/>
            <person name="Zimmer A.D."/>
            <person name="Quatrano R.S."/>
            <person name="Mayer K.F.X."/>
            <person name="Goodstein D."/>
            <person name="Casacuberta J.M."/>
            <person name="Vandepoele K."/>
            <person name="Reski R."/>
            <person name="Cuming A.C."/>
            <person name="Tuskan G.A."/>
            <person name="Maumus F."/>
            <person name="Salse J."/>
            <person name="Schmutz J."/>
            <person name="Rensing S.A."/>
        </authorList>
    </citation>
    <scope>NUCLEOTIDE SEQUENCE [LARGE SCALE GENOMIC DNA]</scope>
    <source>
        <strain evidence="15 16">cv. Gransden 2004</strain>
    </source>
</reference>
<feature type="region of interest" description="Disordered" evidence="12">
    <location>
        <begin position="615"/>
        <end position="688"/>
    </location>
</feature>
<organism evidence="14">
    <name type="scientific">Physcomitrium patens</name>
    <name type="common">Spreading-leaved earth moss</name>
    <name type="synonym">Physcomitrella patens</name>
    <dbReference type="NCBI Taxonomy" id="3218"/>
    <lineage>
        <taxon>Eukaryota</taxon>
        <taxon>Viridiplantae</taxon>
        <taxon>Streptophyta</taxon>
        <taxon>Embryophyta</taxon>
        <taxon>Bryophyta</taxon>
        <taxon>Bryophytina</taxon>
        <taxon>Bryopsida</taxon>
        <taxon>Funariidae</taxon>
        <taxon>Funariales</taxon>
        <taxon>Funariaceae</taxon>
        <taxon>Physcomitrium</taxon>
    </lineage>
</organism>
<keyword evidence="8" id="KW-0833">Ubl conjugation pathway</keyword>
<comment type="catalytic activity">
    <reaction evidence="1">
        <text>S-ubiquitinyl-[E2 ubiquitin-conjugating enzyme]-L-cysteine + [acceptor protein]-L-lysine = [E2 ubiquitin-conjugating enzyme]-L-cysteine + N(6)-ubiquitinyl-[acceptor protein]-L-lysine.</text>
        <dbReference type="EC" id="2.3.2.27"/>
    </reaction>
</comment>
<evidence type="ECO:0000256" key="12">
    <source>
        <dbReference type="SAM" id="MobiDB-lite"/>
    </source>
</evidence>
<dbReference type="GO" id="GO:0005783">
    <property type="term" value="C:endoplasmic reticulum"/>
    <property type="evidence" value="ECO:0007669"/>
    <property type="project" value="InterPro"/>
</dbReference>
<evidence type="ECO:0000256" key="5">
    <source>
        <dbReference type="ARBA" id="ARBA00022679"/>
    </source>
</evidence>
<reference evidence="14 16" key="1">
    <citation type="journal article" date="2008" name="Science">
        <title>The Physcomitrella genome reveals evolutionary insights into the conquest of land by plants.</title>
        <authorList>
            <person name="Rensing S."/>
            <person name="Lang D."/>
            <person name="Zimmer A."/>
            <person name="Terry A."/>
            <person name="Salamov A."/>
            <person name="Shapiro H."/>
            <person name="Nishiyama T."/>
            <person name="Perroud P.-F."/>
            <person name="Lindquist E."/>
            <person name="Kamisugi Y."/>
            <person name="Tanahashi T."/>
            <person name="Sakakibara K."/>
            <person name="Fujita T."/>
            <person name="Oishi K."/>
            <person name="Shin-I T."/>
            <person name="Kuroki Y."/>
            <person name="Toyoda A."/>
            <person name="Suzuki Y."/>
            <person name="Hashimoto A."/>
            <person name="Yamaguchi K."/>
            <person name="Sugano A."/>
            <person name="Kohara Y."/>
            <person name="Fujiyama A."/>
            <person name="Anterola A."/>
            <person name="Aoki S."/>
            <person name="Ashton N."/>
            <person name="Barbazuk W.B."/>
            <person name="Barker E."/>
            <person name="Bennetzen J."/>
            <person name="Bezanilla M."/>
            <person name="Blankenship R."/>
            <person name="Cho S.H."/>
            <person name="Dutcher S."/>
            <person name="Estelle M."/>
            <person name="Fawcett J.A."/>
            <person name="Gundlach H."/>
            <person name="Hanada K."/>
            <person name="Heyl A."/>
            <person name="Hicks K.A."/>
            <person name="Hugh J."/>
            <person name="Lohr M."/>
            <person name="Mayer K."/>
            <person name="Melkozernov A."/>
            <person name="Murata T."/>
            <person name="Nelson D."/>
            <person name="Pils B."/>
            <person name="Prigge M."/>
            <person name="Reiss B."/>
            <person name="Renner T."/>
            <person name="Rombauts S."/>
            <person name="Rushton P."/>
            <person name="Sanderfoot A."/>
            <person name="Schween G."/>
            <person name="Shiu S.-H."/>
            <person name="Stueber K."/>
            <person name="Theodoulou F.L."/>
            <person name="Tu H."/>
            <person name="Van de Peer Y."/>
            <person name="Verrier P.J."/>
            <person name="Waters E."/>
            <person name="Wood A."/>
            <person name="Yang L."/>
            <person name="Cove D."/>
            <person name="Cuming A."/>
            <person name="Hasebe M."/>
            <person name="Lucas S."/>
            <person name="Mishler D.B."/>
            <person name="Reski R."/>
            <person name="Grigoriev I."/>
            <person name="Quatrano R.S."/>
            <person name="Boore J.L."/>
        </authorList>
    </citation>
    <scope>NUCLEOTIDE SEQUENCE [LARGE SCALE GENOMIC DNA]</scope>
    <source>
        <strain evidence="15 16">cv. Gransden 2004</strain>
    </source>
</reference>
<feature type="compositionally biased region" description="Basic and acidic residues" evidence="12">
    <location>
        <begin position="355"/>
        <end position="368"/>
    </location>
</feature>
<dbReference type="SMART" id="SM00184">
    <property type="entry name" value="RING"/>
    <property type="match status" value="1"/>
</dbReference>
<proteinExistence type="predicted"/>
<dbReference type="SUPFAM" id="SSF57850">
    <property type="entry name" value="RING/U-box"/>
    <property type="match status" value="1"/>
</dbReference>
<protein>
    <recommendedName>
        <fullName evidence="4">RING-type E3 ubiquitin transferase</fullName>
        <ecNumber evidence="4">2.3.2.27</ecNumber>
    </recommendedName>
</protein>
<dbReference type="Gene3D" id="3.30.40.10">
    <property type="entry name" value="Zinc/RING finger domain, C3HC4 (zinc finger)"/>
    <property type="match status" value="1"/>
</dbReference>
<dbReference type="UniPathway" id="UPA00143"/>
<dbReference type="EC" id="2.3.2.27" evidence="4"/>
<dbReference type="STRING" id="3218.A0A2K1JZF4"/>